<organism evidence="3 4">
    <name type="scientific">Tanacetum coccineum</name>
    <dbReference type="NCBI Taxonomy" id="301880"/>
    <lineage>
        <taxon>Eukaryota</taxon>
        <taxon>Viridiplantae</taxon>
        <taxon>Streptophyta</taxon>
        <taxon>Embryophyta</taxon>
        <taxon>Tracheophyta</taxon>
        <taxon>Spermatophyta</taxon>
        <taxon>Magnoliopsida</taxon>
        <taxon>eudicotyledons</taxon>
        <taxon>Gunneridae</taxon>
        <taxon>Pentapetalae</taxon>
        <taxon>asterids</taxon>
        <taxon>campanulids</taxon>
        <taxon>Asterales</taxon>
        <taxon>Asteraceae</taxon>
        <taxon>Asteroideae</taxon>
        <taxon>Anthemideae</taxon>
        <taxon>Anthemidinae</taxon>
        <taxon>Tanacetum</taxon>
    </lineage>
</organism>
<reference evidence="3" key="1">
    <citation type="journal article" date="2022" name="Int. J. Mol. Sci.">
        <title>Draft Genome of Tanacetum Coccineum: Genomic Comparison of Closely Related Tanacetum-Family Plants.</title>
        <authorList>
            <person name="Yamashiro T."/>
            <person name="Shiraishi A."/>
            <person name="Nakayama K."/>
            <person name="Satake H."/>
        </authorList>
    </citation>
    <scope>NUCLEOTIDE SEQUENCE</scope>
</reference>
<gene>
    <name evidence="3" type="ORF">Tco_0821409</name>
</gene>
<proteinExistence type="predicted"/>
<evidence type="ECO:0000313" key="3">
    <source>
        <dbReference type="EMBL" id="GJT00240.1"/>
    </source>
</evidence>
<feature type="region of interest" description="Disordered" evidence="2">
    <location>
        <begin position="1"/>
        <end position="21"/>
    </location>
</feature>
<keyword evidence="4" id="KW-1185">Reference proteome</keyword>
<reference evidence="3" key="2">
    <citation type="submission" date="2022-01" db="EMBL/GenBank/DDBJ databases">
        <authorList>
            <person name="Yamashiro T."/>
            <person name="Shiraishi A."/>
            <person name="Satake H."/>
            <person name="Nakayama K."/>
        </authorList>
    </citation>
    <scope>NUCLEOTIDE SEQUENCE</scope>
</reference>
<evidence type="ECO:0000256" key="2">
    <source>
        <dbReference type="SAM" id="MobiDB-lite"/>
    </source>
</evidence>
<evidence type="ECO:0000313" key="4">
    <source>
        <dbReference type="Proteomes" id="UP001151760"/>
    </source>
</evidence>
<name>A0ABQ5AC63_9ASTR</name>
<accession>A0ABQ5AC63</accession>
<feature type="compositionally biased region" description="Acidic residues" evidence="2">
    <location>
        <begin position="12"/>
        <end position="21"/>
    </location>
</feature>
<dbReference type="EMBL" id="BQNB010012180">
    <property type="protein sequence ID" value="GJT00240.1"/>
    <property type="molecule type" value="Genomic_DNA"/>
</dbReference>
<protein>
    <submittedName>
        <fullName evidence="3">Uncharacterized protein</fullName>
    </submittedName>
</protein>
<evidence type="ECO:0000256" key="1">
    <source>
        <dbReference type="SAM" id="Coils"/>
    </source>
</evidence>
<comment type="caution">
    <text evidence="3">The sequence shown here is derived from an EMBL/GenBank/DDBJ whole genome shotgun (WGS) entry which is preliminary data.</text>
</comment>
<sequence>MSPISSFPTVEESVDEHEIGDEYLTEKQQQQLALDEEALRETLEEEARAEKEWEERIRQERAHDDLFRLEFGVKSDSEYESD</sequence>
<dbReference type="Proteomes" id="UP001151760">
    <property type="component" value="Unassembled WGS sequence"/>
</dbReference>
<keyword evidence="1" id="KW-0175">Coiled coil</keyword>
<feature type="coiled-coil region" evidence="1">
    <location>
        <begin position="32"/>
        <end position="63"/>
    </location>
</feature>